<evidence type="ECO:0000313" key="2">
    <source>
        <dbReference type="EMBL" id="CAE8624119.1"/>
    </source>
</evidence>
<accession>A0A813GGP1</accession>
<proteinExistence type="predicted"/>
<feature type="compositionally biased region" description="Basic and acidic residues" evidence="1">
    <location>
        <begin position="675"/>
        <end position="698"/>
    </location>
</feature>
<keyword evidence="3" id="KW-1185">Reference proteome</keyword>
<protein>
    <submittedName>
        <fullName evidence="2">Uncharacterized protein</fullName>
    </submittedName>
</protein>
<name>A0A813GGP1_POLGL</name>
<feature type="region of interest" description="Disordered" evidence="1">
    <location>
        <begin position="670"/>
        <end position="721"/>
    </location>
</feature>
<feature type="region of interest" description="Disordered" evidence="1">
    <location>
        <begin position="62"/>
        <end position="81"/>
    </location>
</feature>
<feature type="region of interest" description="Disordered" evidence="1">
    <location>
        <begin position="555"/>
        <end position="577"/>
    </location>
</feature>
<dbReference type="Proteomes" id="UP000654075">
    <property type="component" value="Unassembled WGS sequence"/>
</dbReference>
<evidence type="ECO:0000256" key="1">
    <source>
        <dbReference type="SAM" id="MobiDB-lite"/>
    </source>
</evidence>
<reference evidence="2" key="1">
    <citation type="submission" date="2021-02" db="EMBL/GenBank/DDBJ databases">
        <authorList>
            <person name="Dougan E. K."/>
            <person name="Rhodes N."/>
            <person name="Thang M."/>
            <person name="Chan C."/>
        </authorList>
    </citation>
    <scope>NUCLEOTIDE SEQUENCE</scope>
</reference>
<dbReference type="AlphaFoldDB" id="A0A813GGP1"/>
<feature type="region of interest" description="Disordered" evidence="1">
    <location>
        <begin position="591"/>
        <end position="637"/>
    </location>
</feature>
<feature type="compositionally biased region" description="Polar residues" evidence="1">
    <location>
        <begin position="711"/>
        <end position="721"/>
    </location>
</feature>
<evidence type="ECO:0000313" key="3">
    <source>
        <dbReference type="Proteomes" id="UP000654075"/>
    </source>
</evidence>
<gene>
    <name evidence="2" type="ORF">PGLA1383_LOCUS41311</name>
</gene>
<feature type="region of interest" description="Disordered" evidence="1">
    <location>
        <begin position="1"/>
        <end position="49"/>
    </location>
</feature>
<feature type="compositionally biased region" description="Basic and acidic residues" evidence="1">
    <location>
        <begin position="25"/>
        <end position="43"/>
    </location>
</feature>
<feature type="compositionally biased region" description="Basic and acidic residues" evidence="1">
    <location>
        <begin position="555"/>
        <end position="566"/>
    </location>
</feature>
<sequence length="721" mass="79975">MRVARPKFKTLEGKEDSFSGSRALSPRDRVEEKSPKPREHDANDSGTVWQVVFRQADPVDAERTGPWLPVTEKKPTRPGKYKWGEPSIGEELFHDVGGILPYGHFGTWRPPVGVRRMNAPWEAAPAAEPGEDAGSGAGPRSSVAIWRLRPMGGILRRKAADFDAQARPTSRYKVRQSVDGIALAEVKFGCLLRYRHGWRIHVAYPVTINPIRIDLHRCLLWVQELSFDMLTTLHFVETTCAMGACKRSVDTLRACFCLPAFDEALAHRIRGVNHPAAVNVGGRFDAHGDGQAMTSRLSVVRPVSGFQLAVASLAEALGDYDDGEAYEDLPTLVARMEDMQAQQRSIQQPNPELDSLIHRVLMGHPERRQRMAVLTKSALLRKKILTCLAQGCRSAGSMQLGHTHHWRQKLPDSVSDHNWPKAVHNEHGLHHLPGGAAHHDAHLRCPVDKLRYHPTLARTELYSIPRTKRFPGCHDDGTINKIEAQLRSPPGPGAYFKSVPRGTAFSVDGGETIVMGANHTYPWKTAMGRQINPINVDLTTQVSAPCFSFPKTRRNLSDTRVGHDNQDGGAVKSDSGNLSPGHVYEFLSSMRPLPTDTMDGTRSTTRKKIRERTKLGSNPPRFWDRMSTPRTRNSGLTGVEKEALKTGRTGWLFRQSDLRYVQGTCRAEVTGASRPDARSKSGQREGRAQPLSARERRGVSQRCPPALPGKSSGNESSSFKN</sequence>
<dbReference type="EMBL" id="CAJNNV010028323">
    <property type="protein sequence ID" value="CAE8624119.1"/>
    <property type="molecule type" value="Genomic_DNA"/>
</dbReference>
<dbReference type="OrthoDB" id="411209at2759"/>
<comment type="caution">
    <text evidence="2">The sequence shown here is derived from an EMBL/GenBank/DDBJ whole genome shotgun (WGS) entry which is preliminary data.</text>
</comment>
<organism evidence="2 3">
    <name type="scientific">Polarella glacialis</name>
    <name type="common">Dinoflagellate</name>
    <dbReference type="NCBI Taxonomy" id="89957"/>
    <lineage>
        <taxon>Eukaryota</taxon>
        <taxon>Sar</taxon>
        <taxon>Alveolata</taxon>
        <taxon>Dinophyceae</taxon>
        <taxon>Suessiales</taxon>
        <taxon>Suessiaceae</taxon>
        <taxon>Polarella</taxon>
    </lineage>
</organism>